<reference evidence="8 10" key="2">
    <citation type="journal article" date="2013" name="Nature">
        <title>Insights into bilaterian evolution from three spiralian genomes.</title>
        <authorList>
            <person name="Simakov O."/>
            <person name="Marletaz F."/>
            <person name="Cho S.J."/>
            <person name="Edsinger-Gonzales E."/>
            <person name="Havlak P."/>
            <person name="Hellsten U."/>
            <person name="Kuo D.H."/>
            <person name="Larsson T."/>
            <person name="Lv J."/>
            <person name="Arendt D."/>
            <person name="Savage R."/>
            <person name="Osoegawa K."/>
            <person name="de Jong P."/>
            <person name="Grimwood J."/>
            <person name="Chapman J.A."/>
            <person name="Shapiro H."/>
            <person name="Aerts A."/>
            <person name="Otillar R.P."/>
            <person name="Terry A.Y."/>
            <person name="Boore J.L."/>
            <person name="Grigoriev I.V."/>
            <person name="Lindberg D.R."/>
            <person name="Seaver E.C."/>
            <person name="Weisblat D.A."/>
            <person name="Putnam N.H."/>
            <person name="Rokhsar D.S."/>
        </authorList>
    </citation>
    <scope>NUCLEOTIDE SEQUENCE</scope>
    <source>
        <strain evidence="8 10">I ESC-2004</strain>
    </source>
</reference>
<dbReference type="GO" id="GO:0003735">
    <property type="term" value="F:structural constituent of ribosome"/>
    <property type="evidence" value="ECO:0007669"/>
    <property type="project" value="InterPro"/>
</dbReference>
<dbReference type="FunCoup" id="N1PB46">
    <property type="interactions" value="1190"/>
</dbReference>
<evidence type="ECO:0000256" key="4">
    <source>
        <dbReference type="ARBA" id="ARBA00035299"/>
    </source>
</evidence>
<evidence type="ECO:0000256" key="6">
    <source>
        <dbReference type="SAM" id="MobiDB-lite"/>
    </source>
</evidence>
<feature type="compositionally biased region" description="Basic residues" evidence="6">
    <location>
        <begin position="30"/>
        <end position="39"/>
    </location>
</feature>
<dbReference type="STRING" id="283909.N1PB46"/>
<dbReference type="Pfam" id="PF00828">
    <property type="entry name" value="Ribosomal_L27A"/>
    <property type="match status" value="1"/>
</dbReference>
<dbReference type="InterPro" id="IPR021131">
    <property type="entry name" value="Ribosomal_uL15/eL18"/>
</dbReference>
<evidence type="ECO:0000313" key="10">
    <source>
        <dbReference type="Proteomes" id="UP000014760"/>
    </source>
</evidence>
<dbReference type="OMA" id="EPGWLVN"/>
<evidence type="ECO:0000256" key="1">
    <source>
        <dbReference type="ARBA" id="ARBA00007320"/>
    </source>
</evidence>
<dbReference type="InterPro" id="IPR030878">
    <property type="entry name" value="Ribosomal_uL15"/>
</dbReference>
<comment type="similarity">
    <text evidence="1">Belongs to the universal ribosomal protein uL15 family.</text>
</comment>
<dbReference type="EMBL" id="KB291798">
    <property type="protein sequence ID" value="ELU18877.1"/>
    <property type="molecule type" value="Genomic_DNA"/>
</dbReference>
<dbReference type="EnsemblMetazoa" id="CapteT161630">
    <property type="protein sequence ID" value="CapteP161630"/>
    <property type="gene ID" value="CapteG161630"/>
</dbReference>
<keyword evidence="10" id="KW-1185">Reference proteome</keyword>
<dbReference type="PANTHER" id="PTHR12934">
    <property type="entry name" value="50S RIBOSOMAL PROTEIN L15"/>
    <property type="match status" value="1"/>
</dbReference>
<evidence type="ECO:0000313" key="9">
    <source>
        <dbReference type="EnsemblMetazoa" id="CapteP161630"/>
    </source>
</evidence>
<keyword evidence="3" id="KW-0687">Ribonucleoprotein</keyword>
<feature type="region of interest" description="Disordered" evidence="6">
    <location>
        <begin position="26"/>
        <end position="59"/>
    </location>
</feature>
<dbReference type="GO" id="GO:0006412">
    <property type="term" value="P:translation"/>
    <property type="evidence" value="ECO:0007669"/>
    <property type="project" value="InterPro"/>
</dbReference>
<dbReference type="GO" id="GO:0005762">
    <property type="term" value="C:mitochondrial large ribosomal subunit"/>
    <property type="evidence" value="ECO:0007669"/>
    <property type="project" value="TreeGrafter"/>
</dbReference>
<dbReference type="Proteomes" id="UP000014760">
    <property type="component" value="Unassembled WGS sequence"/>
</dbReference>
<dbReference type="HAMAP" id="MF_01341">
    <property type="entry name" value="Ribosomal_uL15"/>
    <property type="match status" value="1"/>
</dbReference>
<evidence type="ECO:0000256" key="2">
    <source>
        <dbReference type="ARBA" id="ARBA00022980"/>
    </source>
</evidence>
<protein>
    <recommendedName>
        <fullName evidence="4">Large ribosomal subunit protein uL15m</fullName>
    </recommendedName>
    <alternativeName>
        <fullName evidence="5">39S ribosomal protein L15, mitochondrial</fullName>
    </alternativeName>
</protein>
<accession>N1PB46</accession>
<dbReference type="PANTHER" id="PTHR12934:SF11">
    <property type="entry name" value="LARGE RIBOSOMAL SUBUNIT PROTEIN UL15M"/>
    <property type="match status" value="1"/>
</dbReference>
<dbReference type="InterPro" id="IPR036227">
    <property type="entry name" value="Ribosomal_uL15/eL18_sf"/>
</dbReference>
<dbReference type="EMBL" id="AMQN01000049">
    <property type="status" value="NOT_ANNOTATED_CDS"/>
    <property type="molecule type" value="Genomic_DNA"/>
</dbReference>
<evidence type="ECO:0000256" key="3">
    <source>
        <dbReference type="ARBA" id="ARBA00023274"/>
    </source>
</evidence>
<feature type="compositionally biased region" description="Gly residues" evidence="6">
    <location>
        <begin position="40"/>
        <end position="51"/>
    </location>
</feature>
<keyword evidence="2" id="KW-0689">Ribosomal protein</keyword>
<dbReference type="AlphaFoldDB" id="N1PB46"/>
<evidence type="ECO:0000259" key="7">
    <source>
        <dbReference type="Pfam" id="PF00828"/>
    </source>
</evidence>
<organism evidence="8">
    <name type="scientific">Capitella teleta</name>
    <name type="common">Polychaete worm</name>
    <dbReference type="NCBI Taxonomy" id="283909"/>
    <lineage>
        <taxon>Eukaryota</taxon>
        <taxon>Metazoa</taxon>
        <taxon>Spiralia</taxon>
        <taxon>Lophotrochozoa</taxon>
        <taxon>Annelida</taxon>
        <taxon>Polychaeta</taxon>
        <taxon>Sedentaria</taxon>
        <taxon>Scolecida</taxon>
        <taxon>Capitellidae</taxon>
        <taxon>Capitella</taxon>
    </lineage>
</organism>
<sequence>MASGAEKALNLLKQLPRVEIGNLRGLPGQHAKRKIRRGQHGGGKSGRGSKGQGAHKTLPRIGFEGGNTPFYLAIPKEPYYFGHHVKREYPPVSLFQLQRLIDLGRVDTKQPIDLTTLCNTKIRTIDPFLKHSGINLVEEGAEIFTGKVNIEVQFTSELVIATIERNGGTITSRYYDQECVRAMSNPLRFFGLGKPVPRCMLPPEDAVEFYSDPKNRGYLADPAKIQEAREELAQKYGYELPDISKDPDYEMLKLKKDPRQIWYGLEPGWVVNMLDKAILKPKDQELKEFYQS</sequence>
<dbReference type="OrthoDB" id="361383at2759"/>
<evidence type="ECO:0000256" key="5">
    <source>
        <dbReference type="ARBA" id="ARBA00035423"/>
    </source>
</evidence>
<reference evidence="9" key="3">
    <citation type="submission" date="2015-06" db="UniProtKB">
        <authorList>
            <consortium name="EnsemblMetazoa"/>
        </authorList>
    </citation>
    <scope>IDENTIFICATION</scope>
</reference>
<feature type="domain" description="Large ribosomal subunit protein uL15/eL18" evidence="7">
    <location>
        <begin position="91"/>
        <end position="171"/>
    </location>
</feature>
<dbReference type="InterPro" id="IPR005749">
    <property type="entry name" value="Ribosomal_uL15_bac-type"/>
</dbReference>
<dbReference type="SUPFAM" id="SSF52080">
    <property type="entry name" value="Ribosomal proteins L15p and L18e"/>
    <property type="match status" value="1"/>
</dbReference>
<evidence type="ECO:0000313" key="8">
    <source>
        <dbReference type="EMBL" id="ELU18877.1"/>
    </source>
</evidence>
<name>N1PB46_CAPTE</name>
<gene>
    <name evidence="8" type="ORF">CAPTEDRAFT_161630</name>
</gene>
<reference evidence="10" key="1">
    <citation type="submission" date="2012-12" db="EMBL/GenBank/DDBJ databases">
        <authorList>
            <person name="Hellsten U."/>
            <person name="Grimwood J."/>
            <person name="Chapman J.A."/>
            <person name="Shapiro H."/>
            <person name="Aerts A."/>
            <person name="Otillar R.P."/>
            <person name="Terry A.Y."/>
            <person name="Boore J.L."/>
            <person name="Simakov O."/>
            <person name="Marletaz F."/>
            <person name="Cho S.-J."/>
            <person name="Edsinger-Gonzales E."/>
            <person name="Havlak P."/>
            <person name="Kuo D.-H."/>
            <person name="Larsson T."/>
            <person name="Lv J."/>
            <person name="Arendt D."/>
            <person name="Savage R."/>
            <person name="Osoegawa K."/>
            <person name="de Jong P."/>
            <person name="Lindberg D.R."/>
            <person name="Seaver E.C."/>
            <person name="Weisblat D.A."/>
            <person name="Putnam N.H."/>
            <person name="Grigoriev I.V."/>
            <person name="Rokhsar D.S."/>
        </authorList>
    </citation>
    <scope>NUCLEOTIDE SEQUENCE</scope>
    <source>
        <strain evidence="10">I ESC-2004</strain>
    </source>
</reference>
<dbReference type="HOGENOM" id="CLU_055188_1_0_1"/>
<proteinExistence type="inferred from homology"/>